<evidence type="ECO:0000313" key="4">
    <source>
        <dbReference type="Proteomes" id="UP000440578"/>
    </source>
</evidence>
<dbReference type="SUPFAM" id="SSF57256">
    <property type="entry name" value="Elafin-like"/>
    <property type="match status" value="1"/>
</dbReference>
<evidence type="ECO:0000313" key="3">
    <source>
        <dbReference type="EMBL" id="KAF0304611.1"/>
    </source>
</evidence>
<proteinExistence type="predicted"/>
<dbReference type="Proteomes" id="UP000440578">
    <property type="component" value="Unassembled WGS sequence"/>
</dbReference>
<dbReference type="GO" id="GO:0005576">
    <property type="term" value="C:extracellular region"/>
    <property type="evidence" value="ECO:0007669"/>
    <property type="project" value="InterPro"/>
</dbReference>
<feature type="signal peptide" evidence="1">
    <location>
        <begin position="1"/>
        <end position="34"/>
    </location>
</feature>
<gene>
    <name evidence="3" type="ORF">FJT64_023609</name>
</gene>
<name>A0A6A4WR90_AMPAM</name>
<dbReference type="InterPro" id="IPR008197">
    <property type="entry name" value="WAP_dom"/>
</dbReference>
<dbReference type="InterPro" id="IPR003645">
    <property type="entry name" value="Fol_N"/>
</dbReference>
<dbReference type="GO" id="GO:0030414">
    <property type="term" value="F:peptidase inhibitor activity"/>
    <property type="evidence" value="ECO:0007669"/>
    <property type="project" value="InterPro"/>
</dbReference>
<keyword evidence="1" id="KW-0732">Signal</keyword>
<keyword evidence="4" id="KW-1185">Reference proteome</keyword>
<reference evidence="3 4" key="1">
    <citation type="submission" date="2019-07" db="EMBL/GenBank/DDBJ databases">
        <title>Draft genome assembly of a fouling barnacle, Amphibalanus amphitrite (Darwin, 1854): The first reference genome for Thecostraca.</title>
        <authorList>
            <person name="Kim W."/>
        </authorList>
    </citation>
    <scope>NUCLEOTIDE SEQUENCE [LARGE SCALE GENOMIC DNA]</scope>
    <source>
        <strain evidence="3">SNU_AA5</strain>
        <tissue evidence="3">Soma without cirri and trophi</tissue>
    </source>
</reference>
<dbReference type="PROSITE" id="PS51390">
    <property type="entry name" value="WAP"/>
    <property type="match status" value="1"/>
</dbReference>
<dbReference type="EMBL" id="VIIS01000828">
    <property type="protein sequence ID" value="KAF0304611.1"/>
    <property type="molecule type" value="Genomic_DNA"/>
</dbReference>
<dbReference type="InterPro" id="IPR036645">
    <property type="entry name" value="Elafin-like_sf"/>
</dbReference>
<dbReference type="AlphaFoldDB" id="A0A6A4WR90"/>
<evidence type="ECO:0000259" key="2">
    <source>
        <dbReference type="PROSITE" id="PS51390"/>
    </source>
</evidence>
<feature type="chain" id="PRO_5025441040" description="WAP domain-containing protein" evidence="1">
    <location>
        <begin position="35"/>
        <end position="276"/>
    </location>
</feature>
<dbReference type="Gene3D" id="4.10.75.10">
    <property type="entry name" value="Elafin-like"/>
    <property type="match status" value="1"/>
</dbReference>
<protein>
    <recommendedName>
        <fullName evidence="2">WAP domain-containing protein</fullName>
    </recommendedName>
</protein>
<dbReference type="SMART" id="SM00274">
    <property type="entry name" value="FOLN"/>
    <property type="match status" value="3"/>
</dbReference>
<accession>A0A6A4WR90</accession>
<feature type="domain" description="WAP" evidence="2">
    <location>
        <begin position="165"/>
        <end position="216"/>
    </location>
</feature>
<dbReference type="PROSITE" id="PS51257">
    <property type="entry name" value="PROKAR_LIPOPROTEIN"/>
    <property type="match status" value="1"/>
</dbReference>
<organism evidence="3 4">
    <name type="scientific">Amphibalanus amphitrite</name>
    <name type="common">Striped barnacle</name>
    <name type="synonym">Balanus amphitrite</name>
    <dbReference type="NCBI Taxonomy" id="1232801"/>
    <lineage>
        <taxon>Eukaryota</taxon>
        <taxon>Metazoa</taxon>
        <taxon>Ecdysozoa</taxon>
        <taxon>Arthropoda</taxon>
        <taxon>Crustacea</taxon>
        <taxon>Multicrustacea</taxon>
        <taxon>Cirripedia</taxon>
        <taxon>Thoracica</taxon>
        <taxon>Thoracicalcarea</taxon>
        <taxon>Balanomorpha</taxon>
        <taxon>Balanoidea</taxon>
        <taxon>Balanidae</taxon>
        <taxon>Amphibalaninae</taxon>
        <taxon>Amphibalanus</taxon>
    </lineage>
</organism>
<sequence>MRFSSDAGHPLTMGAGYLLLSAAALLSCAAPLSAGGSANRCSPPCRYGQTCRPRRVSHGYGSYSYYGSHQTQYECVNTPHPHPKPPPAARPPSCAHVRCSLGEVCVLQTVICIRPPCHPQPVCTRNTCAAVRCAPGTVCRVTENLRPSCTDRPSCFFKAECVLAGKPKPGFCPAPTYLAWALTKLGPSCRLDSSCEGDLLCCPVAGQPGSRCVAPAYPDPCADIHCPPQAPVCAVQNGRPGCRDLVCKPDTFFCLSGKQFYCSDDARQVDAGNLPC</sequence>
<comment type="caution">
    <text evidence="3">The sequence shown here is derived from an EMBL/GenBank/DDBJ whole genome shotgun (WGS) entry which is preliminary data.</text>
</comment>
<evidence type="ECO:0000256" key="1">
    <source>
        <dbReference type="SAM" id="SignalP"/>
    </source>
</evidence>